<evidence type="ECO:0000256" key="1">
    <source>
        <dbReference type="SAM" id="Phobius"/>
    </source>
</evidence>
<dbReference type="Proteomes" id="UP001464387">
    <property type="component" value="Unassembled WGS sequence"/>
</dbReference>
<comment type="caution">
    <text evidence="2">The sequence shown here is derived from an EMBL/GenBank/DDBJ whole genome shotgun (WGS) entry which is preliminary data.</text>
</comment>
<protein>
    <recommendedName>
        <fullName evidence="4">Transmembrane anti-sigma factor</fullName>
    </recommendedName>
</protein>
<dbReference type="RefSeq" id="WP_287270226.1">
    <property type="nucleotide sequence ID" value="NZ_JAMYMY010000001.1"/>
</dbReference>
<reference evidence="2 3" key="1">
    <citation type="journal article" date="2024" name="Proc. Natl. Acad. Sci. U.S.A.">
        <title>The evolutionary genomics of adaptation to stress in wild rhizobium bacteria.</title>
        <authorList>
            <person name="Kehlet-Delgado H."/>
            <person name="Montoya A.P."/>
            <person name="Jensen K.T."/>
            <person name="Wendlandt C.E."/>
            <person name="Dexheimer C."/>
            <person name="Roberts M."/>
            <person name="Torres Martinez L."/>
            <person name="Friesen M.L."/>
            <person name="Griffitts J.S."/>
            <person name="Porter S.S."/>
        </authorList>
    </citation>
    <scope>NUCLEOTIDE SEQUENCE [LARGE SCALE GENOMIC DNA]</scope>
    <source>
        <strain evidence="2 3">M0729</strain>
    </source>
</reference>
<evidence type="ECO:0000313" key="2">
    <source>
        <dbReference type="EMBL" id="MER8931555.1"/>
    </source>
</evidence>
<evidence type="ECO:0008006" key="4">
    <source>
        <dbReference type="Google" id="ProtNLM"/>
    </source>
</evidence>
<keyword evidence="1" id="KW-0472">Membrane</keyword>
<accession>A0ABV1Y8Q4</accession>
<sequence>MSDRIARAGDYVLGLMNDAERERAERDLEIDPAFRDAVVQLAERMHMFDRAEKPSGANHWALVTQRIAELPQMRVVGQDGAKPAPVISKLEHRPHGVGVHSLGGRRGAIIAIVLIAVFALGYLAGLWSTGSALLP</sequence>
<evidence type="ECO:0000313" key="3">
    <source>
        <dbReference type="Proteomes" id="UP001464387"/>
    </source>
</evidence>
<organism evidence="2 3">
    <name type="scientific">Mesorhizobium opportunistum</name>
    <dbReference type="NCBI Taxonomy" id="593909"/>
    <lineage>
        <taxon>Bacteria</taxon>
        <taxon>Pseudomonadati</taxon>
        <taxon>Pseudomonadota</taxon>
        <taxon>Alphaproteobacteria</taxon>
        <taxon>Hyphomicrobiales</taxon>
        <taxon>Phyllobacteriaceae</taxon>
        <taxon>Mesorhizobium</taxon>
    </lineage>
</organism>
<gene>
    <name evidence="2" type="ORF">NKI33_01050</name>
</gene>
<dbReference type="EMBL" id="JAMYPJ010000001">
    <property type="protein sequence ID" value="MER8931555.1"/>
    <property type="molecule type" value="Genomic_DNA"/>
</dbReference>
<keyword evidence="1" id="KW-1133">Transmembrane helix</keyword>
<keyword evidence="1" id="KW-0812">Transmembrane</keyword>
<keyword evidence="3" id="KW-1185">Reference proteome</keyword>
<feature type="transmembrane region" description="Helical" evidence="1">
    <location>
        <begin position="108"/>
        <end position="127"/>
    </location>
</feature>
<name>A0ABV1Y8Q4_9HYPH</name>
<proteinExistence type="predicted"/>